<gene>
    <name evidence="4" type="ORF">SAMEA3545359_01650</name>
</gene>
<evidence type="ECO:0000256" key="2">
    <source>
        <dbReference type="PROSITE-ProRule" id="PRU00335"/>
    </source>
</evidence>
<dbReference type="InterPro" id="IPR009057">
    <property type="entry name" value="Homeodomain-like_sf"/>
</dbReference>
<dbReference type="Pfam" id="PF00440">
    <property type="entry name" value="TetR_N"/>
    <property type="match status" value="1"/>
</dbReference>
<reference evidence="4" key="1">
    <citation type="submission" date="2015-09" db="EMBL/GenBank/DDBJ databases">
        <authorList>
            <consortium name="Pathogen Informatics"/>
        </authorList>
    </citation>
    <scope>NUCLEOTIDE SEQUENCE</scope>
    <source>
        <strain evidence="4">2789STDY5834896</strain>
    </source>
</reference>
<dbReference type="PANTHER" id="PTHR30328:SF54">
    <property type="entry name" value="HTH-TYPE TRANSCRIPTIONAL REPRESSOR SCO4008"/>
    <property type="match status" value="1"/>
</dbReference>
<accession>A0A1C6ITR8</accession>
<dbReference type="SUPFAM" id="SSF46689">
    <property type="entry name" value="Homeodomain-like"/>
    <property type="match status" value="1"/>
</dbReference>
<dbReference type="InterPro" id="IPR050109">
    <property type="entry name" value="HTH-type_TetR-like_transc_reg"/>
</dbReference>
<keyword evidence="1 2" id="KW-0238">DNA-binding</keyword>
<dbReference type="Gene3D" id="1.10.10.60">
    <property type="entry name" value="Homeodomain-like"/>
    <property type="match status" value="1"/>
</dbReference>
<evidence type="ECO:0000259" key="3">
    <source>
        <dbReference type="PROSITE" id="PS50977"/>
    </source>
</evidence>
<dbReference type="InterPro" id="IPR001647">
    <property type="entry name" value="HTH_TetR"/>
</dbReference>
<evidence type="ECO:0000256" key="1">
    <source>
        <dbReference type="ARBA" id="ARBA00023125"/>
    </source>
</evidence>
<dbReference type="GO" id="GO:0003677">
    <property type="term" value="F:DNA binding"/>
    <property type="evidence" value="ECO:0007669"/>
    <property type="project" value="UniProtKB-UniRule"/>
</dbReference>
<protein>
    <submittedName>
        <fullName evidence="4">Transcriptional regulator BetI</fullName>
    </submittedName>
</protein>
<feature type="DNA-binding region" description="H-T-H motif" evidence="2">
    <location>
        <begin position="31"/>
        <end position="50"/>
    </location>
</feature>
<proteinExistence type="predicted"/>
<feature type="domain" description="HTH tetR-type" evidence="3">
    <location>
        <begin position="8"/>
        <end position="68"/>
    </location>
</feature>
<dbReference type="PROSITE" id="PS50977">
    <property type="entry name" value="HTH_TETR_2"/>
    <property type="match status" value="1"/>
</dbReference>
<evidence type="ECO:0000313" key="4">
    <source>
        <dbReference type="EMBL" id="SCJ72725.1"/>
    </source>
</evidence>
<dbReference type="GO" id="GO:0006355">
    <property type="term" value="P:regulation of DNA-templated transcription"/>
    <property type="evidence" value="ECO:0007669"/>
    <property type="project" value="UniProtKB-ARBA"/>
</dbReference>
<dbReference type="SUPFAM" id="SSF48498">
    <property type="entry name" value="Tetracyclin repressor-like, C-terminal domain"/>
    <property type="match status" value="1"/>
</dbReference>
<dbReference type="Gene3D" id="1.10.357.10">
    <property type="entry name" value="Tetracycline Repressor, domain 2"/>
    <property type="match status" value="1"/>
</dbReference>
<dbReference type="PANTHER" id="PTHR30328">
    <property type="entry name" value="TRANSCRIPTIONAL REPRESSOR"/>
    <property type="match status" value="1"/>
</dbReference>
<name>A0A1C6ITR8_9FIRM</name>
<sequence length="204" mass="23175">MKKQEKTERTRERIVGAAIEEFGAVGYSAAAINNICSGHEISKGLLYHNFSGKDALYLACVSRCFAEVTAYLKDQDIGDDLERYMQLRIRYFSQHPLCARIFFEAVLQPPALLAAQIREAKADFDCLNKKIYQAALSKMTLRPGVTQDDAIAYYEVMQEMFNGYFSSPAYVGKDLQVLVADHESRLAKMLDFMLYGIAERRIQK</sequence>
<organism evidence="4">
    <name type="scientific">uncultured Anaerotruncus sp</name>
    <dbReference type="NCBI Taxonomy" id="905011"/>
    <lineage>
        <taxon>Bacteria</taxon>
        <taxon>Bacillati</taxon>
        <taxon>Bacillota</taxon>
        <taxon>Clostridia</taxon>
        <taxon>Eubacteriales</taxon>
        <taxon>Oscillospiraceae</taxon>
        <taxon>Anaerotruncus</taxon>
        <taxon>environmental samples</taxon>
    </lineage>
</organism>
<dbReference type="InterPro" id="IPR036271">
    <property type="entry name" value="Tet_transcr_reg_TetR-rel_C_sf"/>
</dbReference>
<dbReference type="AlphaFoldDB" id="A0A1C6ITR8"/>
<dbReference type="EMBL" id="FMHG01000001">
    <property type="protein sequence ID" value="SCJ72725.1"/>
    <property type="molecule type" value="Genomic_DNA"/>
</dbReference>